<protein>
    <submittedName>
        <fullName evidence="8">(pine wood nematode) hypothetical protein</fullName>
    </submittedName>
    <submittedName>
        <fullName evidence="12">Ig-like domain-containing protein</fullName>
    </submittedName>
</protein>
<dbReference type="SUPFAM" id="SSF48726">
    <property type="entry name" value="Immunoglobulin"/>
    <property type="match status" value="1"/>
</dbReference>
<evidence type="ECO:0000313" key="10">
    <source>
        <dbReference type="Proteomes" id="UP000095284"/>
    </source>
</evidence>
<dbReference type="PROSITE" id="PS51450">
    <property type="entry name" value="LRR"/>
    <property type="match status" value="3"/>
</dbReference>
<dbReference type="GO" id="GO:0005615">
    <property type="term" value="C:extracellular space"/>
    <property type="evidence" value="ECO:0007669"/>
    <property type="project" value="TreeGrafter"/>
</dbReference>
<dbReference type="SUPFAM" id="SSF52058">
    <property type="entry name" value="L domain-like"/>
    <property type="match status" value="1"/>
</dbReference>
<proteinExistence type="predicted"/>
<dbReference type="OrthoDB" id="676979at2759"/>
<dbReference type="InterPro" id="IPR013783">
    <property type="entry name" value="Ig-like_fold"/>
</dbReference>
<dbReference type="InterPro" id="IPR003599">
    <property type="entry name" value="Ig_sub"/>
</dbReference>
<reference evidence="9" key="2">
    <citation type="submission" date="2020-08" db="EMBL/GenBank/DDBJ databases">
        <authorList>
            <person name="Kikuchi T."/>
        </authorList>
    </citation>
    <scope>NUCLEOTIDE SEQUENCE</scope>
    <source>
        <strain evidence="8">Ka4C1</strain>
    </source>
</reference>
<dbReference type="InterPro" id="IPR050328">
    <property type="entry name" value="Dev_Immune_Receptor"/>
</dbReference>
<evidence type="ECO:0000259" key="7">
    <source>
        <dbReference type="PROSITE" id="PS50835"/>
    </source>
</evidence>
<dbReference type="SMR" id="A0A1I7SU70"/>
<dbReference type="PRINTS" id="PR00019">
    <property type="entry name" value="LEURICHRPT"/>
</dbReference>
<evidence type="ECO:0000256" key="1">
    <source>
        <dbReference type="ARBA" id="ARBA00022614"/>
    </source>
</evidence>
<feature type="chain" id="PRO_5035399996" evidence="6">
    <location>
        <begin position="19"/>
        <end position="696"/>
    </location>
</feature>
<dbReference type="AlphaFoldDB" id="A0A1I7SU70"/>
<dbReference type="WBParaSite" id="BXY_1659200.1">
    <property type="protein sequence ID" value="BXY_1659200.1"/>
    <property type="gene ID" value="BXY_1659200"/>
</dbReference>
<keyword evidence="3" id="KW-0677">Repeat</keyword>
<keyword evidence="5" id="KW-1133">Transmembrane helix</keyword>
<gene>
    <name evidence="8" type="ORF">BXYJ_LOCUS6439</name>
</gene>
<dbReference type="SMART" id="SM00369">
    <property type="entry name" value="LRR_TYP"/>
    <property type="match status" value="7"/>
</dbReference>
<dbReference type="EMBL" id="CAJFCV020000003">
    <property type="protein sequence ID" value="CAG9107493.1"/>
    <property type="molecule type" value="Genomic_DNA"/>
</dbReference>
<feature type="transmembrane region" description="Helical" evidence="5">
    <location>
        <begin position="606"/>
        <end position="631"/>
    </location>
</feature>
<keyword evidence="4" id="KW-1015">Disulfide bond</keyword>
<feature type="signal peptide" evidence="6">
    <location>
        <begin position="1"/>
        <end position="18"/>
    </location>
</feature>
<dbReference type="Gene3D" id="2.60.40.10">
    <property type="entry name" value="Immunoglobulins"/>
    <property type="match status" value="1"/>
</dbReference>
<evidence type="ECO:0000256" key="2">
    <source>
        <dbReference type="ARBA" id="ARBA00022729"/>
    </source>
</evidence>
<keyword evidence="5" id="KW-0812">Transmembrane</keyword>
<dbReference type="Pfam" id="PF13855">
    <property type="entry name" value="LRR_8"/>
    <property type="match status" value="3"/>
</dbReference>
<keyword evidence="2 6" id="KW-0732">Signal</keyword>
<organism evidence="10 12">
    <name type="scientific">Bursaphelenchus xylophilus</name>
    <name type="common">Pinewood nematode worm</name>
    <name type="synonym">Aphelenchoides xylophilus</name>
    <dbReference type="NCBI Taxonomy" id="6326"/>
    <lineage>
        <taxon>Eukaryota</taxon>
        <taxon>Metazoa</taxon>
        <taxon>Ecdysozoa</taxon>
        <taxon>Nematoda</taxon>
        <taxon>Chromadorea</taxon>
        <taxon>Rhabditida</taxon>
        <taxon>Tylenchina</taxon>
        <taxon>Tylenchomorpha</taxon>
        <taxon>Aphelenchoidea</taxon>
        <taxon>Aphelenchoididae</taxon>
        <taxon>Bursaphelenchus</taxon>
    </lineage>
</organism>
<feature type="domain" description="Ig-like" evidence="7">
    <location>
        <begin position="382"/>
        <end position="486"/>
    </location>
</feature>
<dbReference type="SMART" id="SM00409">
    <property type="entry name" value="IG"/>
    <property type="match status" value="1"/>
</dbReference>
<evidence type="ECO:0000313" key="8">
    <source>
        <dbReference type="EMBL" id="CAD5220960.1"/>
    </source>
</evidence>
<sequence length="696" mass="80357">MNIFTLLVFLAILHLVWSCPDFCTCREERSIKCQNLNTIQFKSVNDYFKSHNSSRLINLSLINCSIFDVNSIPPHVFNGLLYLDLSYNHLNDFNFNSNNLMPLLVILKLTGNHLISVQRSFFASVPNIEEIYLNYNSIFVIDWEAFRLYKLKKLFLDHNHLLAINEHILRFIPNLETLDLSFNQLVSVQSSSFFAARKLSTLDLSHNRLQRIDYDSFVPLHQLQQLDLSSNNLSVVPSGLGQFMGLRSLNFSENPLTIIHSGDFSLPMLQVLSITDCPFLKLIEVNSFLEMPNLQTLIIRNNPLLSYVSPRALVNSTSIFELDLRNNSLHSIFFPDITPSKIWLSGNPLDCECMFSNLETLDERLRDKQDLKCITGTGKSCPTQSLTPLGDQLEAVVGQQIAIYCQGRMENDRISWSYNQYPRNPVDGHHLRALHALSMQPIDQLETAHNDRTRQIKGEQLVIEAVIQEDEQDYICKLERENRTVSEKKIHLTVHKPNIKLFPIDVGSHYVALGWNSSLNIKWTVNIRLMLAVKDNNNSTLRVIQLNVLNPWYGYNVIRLRPEQNYTFCLFYEFIYNYPGVIYETCTKVRTLPSINFWSSLHPSTIIIITGISFTLFIMLCFRGFYIRFYIWHQTKQRARMNQSISGQSFLSHSVSRSETTIMDRSLHIENSNAMRMSRIESSHTEDTEVSLLDSA</sequence>
<dbReference type="EMBL" id="CAJFDI010000003">
    <property type="protein sequence ID" value="CAD5220960.1"/>
    <property type="molecule type" value="Genomic_DNA"/>
</dbReference>
<dbReference type="PROSITE" id="PS50835">
    <property type="entry name" value="IG_LIKE"/>
    <property type="match status" value="1"/>
</dbReference>
<dbReference type="Proteomes" id="UP000095284">
    <property type="component" value="Unplaced"/>
</dbReference>
<evidence type="ECO:0000313" key="9">
    <source>
        <dbReference type="EMBL" id="CAG9107493.1"/>
    </source>
</evidence>
<name>A0A1I7SU70_BURXY</name>
<evidence type="ECO:0000313" key="12">
    <source>
        <dbReference type="WBParaSite" id="BXY_1659200.1"/>
    </source>
</evidence>
<dbReference type="InterPro" id="IPR003591">
    <property type="entry name" value="Leu-rich_rpt_typical-subtyp"/>
</dbReference>
<keyword evidence="1" id="KW-0433">Leucine-rich repeat</keyword>
<dbReference type="PANTHER" id="PTHR24373">
    <property type="entry name" value="SLIT RELATED LEUCINE-RICH REPEAT NEURONAL PROTEIN"/>
    <property type="match status" value="1"/>
</dbReference>
<dbReference type="PANTHER" id="PTHR24373:SF378">
    <property type="entry name" value="FI03225P-RELATED"/>
    <property type="match status" value="1"/>
</dbReference>
<dbReference type="InterPro" id="IPR036179">
    <property type="entry name" value="Ig-like_dom_sf"/>
</dbReference>
<dbReference type="InterPro" id="IPR001611">
    <property type="entry name" value="Leu-rich_rpt"/>
</dbReference>
<dbReference type="Gene3D" id="3.80.10.10">
    <property type="entry name" value="Ribonuclease Inhibitor"/>
    <property type="match status" value="1"/>
</dbReference>
<keyword evidence="5" id="KW-0472">Membrane</keyword>
<dbReference type="Proteomes" id="UP000582659">
    <property type="component" value="Unassembled WGS sequence"/>
</dbReference>
<evidence type="ECO:0000313" key="11">
    <source>
        <dbReference type="Proteomes" id="UP000659654"/>
    </source>
</evidence>
<evidence type="ECO:0000256" key="5">
    <source>
        <dbReference type="SAM" id="Phobius"/>
    </source>
</evidence>
<dbReference type="eggNOG" id="KOG0619">
    <property type="taxonomic scope" value="Eukaryota"/>
</dbReference>
<dbReference type="InterPro" id="IPR032675">
    <property type="entry name" value="LRR_dom_sf"/>
</dbReference>
<dbReference type="InterPro" id="IPR007110">
    <property type="entry name" value="Ig-like_dom"/>
</dbReference>
<reference evidence="12" key="1">
    <citation type="submission" date="2016-11" db="UniProtKB">
        <authorList>
            <consortium name="WormBaseParasite"/>
        </authorList>
    </citation>
    <scope>IDENTIFICATION</scope>
</reference>
<dbReference type="Proteomes" id="UP000659654">
    <property type="component" value="Unassembled WGS sequence"/>
</dbReference>
<keyword evidence="11" id="KW-1185">Reference proteome</keyword>
<evidence type="ECO:0000256" key="6">
    <source>
        <dbReference type="SAM" id="SignalP"/>
    </source>
</evidence>
<evidence type="ECO:0000256" key="3">
    <source>
        <dbReference type="ARBA" id="ARBA00022737"/>
    </source>
</evidence>
<accession>A0A1I7SU70</accession>
<evidence type="ECO:0000256" key="4">
    <source>
        <dbReference type="ARBA" id="ARBA00023157"/>
    </source>
</evidence>
<dbReference type="GO" id="GO:0031012">
    <property type="term" value="C:extracellular matrix"/>
    <property type="evidence" value="ECO:0007669"/>
    <property type="project" value="TreeGrafter"/>
</dbReference>